<dbReference type="Pfam" id="PF12146">
    <property type="entry name" value="Hydrolase_4"/>
    <property type="match status" value="1"/>
</dbReference>
<gene>
    <name evidence="2" type="ORF">LUZ61_005623</name>
</gene>
<sequence>MDVSTSAISEERFEITNQHGEKMVGVLHNTGSKKVVILCHGFYSTKDDNSMVNLAAALAKEGISAFRFDFSGNGESEGVFEYGHYRREADDLRSVVLYFSQRNYNVIAVAGHSKGGNVVLLYASMYDDIKMILNLSGRFDLRTGVKERLGEEFMQIIEKDGYIDVKDRKGTYRVTKHGLMDRLNTNMTQEVKKIKEDCRVLTIHGSKDRIVPVQDAYEFAKLIPNHKLHIIKGANHGYTEHRAELALAVIGFITSS</sequence>
<evidence type="ECO:0000313" key="2">
    <source>
        <dbReference type="EMBL" id="KAJ3701918.1"/>
    </source>
</evidence>
<dbReference type="AlphaFoldDB" id="A0AAD5ZQ09"/>
<reference evidence="2 3" key="1">
    <citation type="journal article" date="2022" name="Cell">
        <title>Repeat-based holocentromeres influence genome architecture and karyotype evolution.</title>
        <authorList>
            <person name="Hofstatter P.G."/>
            <person name="Thangavel G."/>
            <person name="Lux T."/>
            <person name="Neumann P."/>
            <person name="Vondrak T."/>
            <person name="Novak P."/>
            <person name="Zhang M."/>
            <person name="Costa L."/>
            <person name="Castellani M."/>
            <person name="Scott A."/>
            <person name="Toegelov H."/>
            <person name="Fuchs J."/>
            <person name="Mata-Sucre Y."/>
            <person name="Dias Y."/>
            <person name="Vanzela A.L.L."/>
            <person name="Huettel B."/>
            <person name="Almeida C.C.S."/>
            <person name="Simkova H."/>
            <person name="Souza G."/>
            <person name="Pedrosa-Harand A."/>
            <person name="Macas J."/>
            <person name="Mayer K.F.X."/>
            <person name="Houben A."/>
            <person name="Marques A."/>
        </authorList>
    </citation>
    <scope>NUCLEOTIDE SEQUENCE [LARGE SCALE GENOMIC DNA]</scope>
    <source>
        <strain evidence="2">RhyTen1mFocal</strain>
    </source>
</reference>
<dbReference type="InterPro" id="IPR022742">
    <property type="entry name" value="Hydrolase_4"/>
</dbReference>
<evidence type="ECO:0000259" key="1">
    <source>
        <dbReference type="Pfam" id="PF12146"/>
    </source>
</evidence>
<feature type="domain" description="Serine aminopeptidase S33" evidence="1">
    <location>
        <begin position="32"/>
        <end position="137"/>
    </location>
</feature>
<dbReference type="Proteomes" id="UP001210211">
    <property type="component" value="Unassembled WGS sequence"/>
</dbReference>
<proteinExistence type="predicted"/>
<protein>
    <recommendedName>
        <fullName evidence="1">Serine aminopeptidase S33 domain-containing protein</fullName>
    </recommendedName>
</protein>
<dbReference type="SUPFAM" id="SSF53474">
    <property type="entry name" value="alpha/beta-Hydrolases"/>
    <property type="match status" value="1"/>
</dbReference>
<evidence type="ECO:0000313" key="3">
    <source>
        <dbReference type="Proteomes" id="UP001210211"/>
    </source>
</evidence>
<organism evidence="2 3">
    <name type="scientific">Rhynchospora tenuis</name>
    <dbReference type="NCBI Taxonomy" id="198213"/>
    <lineage>
        <taxon>Eukaryota</taxon>
        <taxon>Viridiplantae</taxon>
        <taxon>Streptophyta</taxon>
        <taxon>Embryophyta</taxon>
        <taxon>Tracheophyta</taxon>
        <taxon>Spermatophyta</taxon>
        <taxon>Magnoliopsida</taxon>
        <taxon>Liliopsida</taxon>
        <taxon>Poales</taxon>
        <taxon>Cyperaceae</taxon>
        <taxon>Cyperoideae</taxon>
        <taxon>Rhynchosporeae</taxon>
        <taxon>Rhynchospora</taxon>
    </lineage>
</organism>
<accession>A0AAD5ZQ09</accession>
<dbReference type="EMBL" id="JAMRDG010000001">
    <property type="protein sequence ID" value="KAJ3701918.1"/>
    <property type="molecule type" value="Genomic_DNA"/>
</dbReference>
<dbReference type="PANTHER" id="PTHR42886">
    <property type="entry name" value="RE40534P-RELATED"/>
    <property type="match status" value="1"/>
</dbReference>
<dbReference type="Gene3D" id="3.40.50.1820">
    <property type="entry name" value="alpha/beta hydrolase"/>
    <property type="match status" value="1"/>
</dbReference>
<dbReference type="InterPro" id="IPR029058">
    <property type="entry name" value="AB_hydrolase_fold"/>
</dbReference>
<dbReference type="PANTHER" id="PTHR42886:SF38">
    <property type="entry name" value="ALPHA_BETA-HYDROLASES SUPERFAMILY PROTEIN"/>
    <property type="match status" value="1"/>
</dbReference>
<name>A0AAD5ZQ09_9POAL</name>
<comment type="caution">
    <text evidence="2">The sequence shown here is derived from an EMBL/GenBank/DDBJ whole genome shotgun (WGS) entry which is preliminary data.</text>
</comment>
<keyword evidence="3" id="KW-1185">Reference proteome</keyword>